<dbReference type="PANTHER" id="PTHR13847:SF283">
    <property type="entry name" value="TRNA 5-METHYLAMINOMETHYL-2-THIOURIDINE BIOSYNTHESIS BIFUNCTIONAL PROTEIN MNMC"/>
    <property type="match status" value="1"/>
</dbReference>
<dbReference type="InterPro" id="IPR029063">
    <property type="entry name" value="SAM-dependent_MTases_sf"/>
</dbReference>
<dbReference type="InterPro" id="IPR008471">
    <property type="entry name" value="MnmC-like_methylTransf"/>
</dbReference>
<evidence type="ECO:0000256" key="2">
    <source>
        <dbReference type="ARBA" id="ARBA00022603"/>
    </source>
</evidence>
<dbReference type="InterPro" id="IPR036188">
    <property type="entry name" value="FAD/NAD-bd_sf"/>
</dbReference>
<evidence type="ECO:0000259" key="10">
    <source>
        <dbReference type="Pfam" id="PF01266"/>
    </source>
</evidence>
<dbReference type="EC" id="2.1.1.61" evidence="12"/>
<dbReference type="AlphaFoldDB" id="A0A3B0WW98"/>
<keyword evidence="3" id="KW-0285">Flavoprotein</keyword>
<dbReference type="NCBIfam" id="NF033855">
    <property type="entry name" value="tRNA_MNMC2"/>
    <property type="match status" value="1"/>
</dbReference>
<sequence>MNYAKLEWREGQPYSPEFDDVYFSVSNGIEETEHVFIHHNQLRSRFKGANKKHFVIAETGFGSGLNFLTTVNHWLELSQVHQCLHFYSIENTPFTLSDLILAQHSWPELQHIAKPLQAVYQVASYGFHSFDLLDGRVKLVLMIGDVHTMLSQLTAPIDAWFLDGFAPNCNPDMWSDNVFLQIQRLSRIDTTFSTYTAAGFVRRGLMSVGFEVKKVSGTGKKRHMLVGRVNGAQNSVQASKVKNSQPWYEGEGLQQAKWIKKITVIGAGIAGLTSAWALIKRGYSVEIIDAGSQIGAQASGNPQAMIMPRLSLQDSADAEFYTSAYFYALRSLQQLDPHQTCWKQTGGMQLAHSERIKKQMANYPQTSSLAEVLDAQCASELSGVKIDAPVHYFSKAACVYPHEIMHCMVREMGDALTITLDTSVESIDYKHDQWHLYRSSGELIHKTTCLVLANAWQVKRFKVLKHIHCQPARGQLSYYNVNRQSTKLKMPLSFDGYLMPEYKNLHVSGASFELDDCDTSLRKNEFQANFQYLNQWVKGLFTEQSQSSGRASVRAVTSDRVPVVGVVNCHLQMQNDYTDLYKGKPAHKYPLAKTLPGLFVNTGHGARGFTSAFLSSEIIAAMICSEPLPVSNRVRYALHSSRFLIRSLKKKR</sequence>
<dbReference type="GO" id="GO:0008033">
    <property type="term" value="P:tRNA processing"/>
    <property type="evidence" value="ECO:0007669"/>
    <property type="project" value="UniProtKB-KW"/>
</dbReference>
<keyword evidence="1" id="KW-0963">Cytoplasm</keyword>
<dbReference type="GO" id="GO:0016645">
    <property type="term" value="F:oxidoreductase activity, acting on the CH-NH group of donors"/>
    <property type="evidence" value="ECO:0007669"/>
    <property type="project" value="InterPro"/>
</dbReference>
<evidence type="ECO:0000256" key="1">
    <source>
        <dbReference type="ARBA" id="ARBA00022490"/>
    </source>
</evidence>
<dbReference type="Gene3D" id="3.50.50.60">
    <property type="entry name" value="FAD/NAD(P)-binding domain"/>
    <property type="match status" value="1"/>
</dbReference>
<dbReference type="PANTHER" id="PTHR13847">
    <property type="entry name" value="SARCOSINE DEHYDROGENASE-RELATED"/>
    <property type="match status" value="1"/>
</dbReference>
<evidence type="ECO:0000313" key="12">
    <source>
        <dbReference type="EMBL" id="VAW56593.1"/>
    </source>
</evidence>
<dbReference type="InterPro" id="IPR047785">
    <property type="entry name" value="tRNA_MNMC2"/>
</dbReference>
<dbReference type="GO" id="GO:0005737">
    <property type="term" value="C:cytoplasm"/>
    <property type="evidence" value="ECO:0007669"/>
    <property type="project" value="TreeGrafter"/>
</dbReference>
<feature type="domain" description="MnmC-like methyltransferase" evidence="11">
    <location>
        <begin position="107"/>
        <end position="228"/>
    </location>
</feature>
<evidence type="ECO:0000256" key="7">
    <source>
        <dbReference type="ARBA" id="ARBA00022827"/>
    </source>
</evidence>
<evidence type="ECO:0000259" key="11">
    <source>
        <dbReference type="Pfam" id="PF05430"/>
    </source>
</evidence>
<keyword evidence="6" id="KW-0819">tRNA processing</keyword>
<dbReference type="Gene3D" id="3.40.50.150">
    <property type="entry name" value="Vaccinia Virus protein VP39"/>
    <property type="match status" value="1"/>
</dbReference>
<organism evidence="12">
    <name type="scientific">hydrothermal vent metagenome</name>
    <dbReference type="NCBI Taxonomy" id="652676"/>
    <lineage>
        <taxon>unclassified sequences</taxon>
        <taxon>metagenomes</taxon>
        <taxon>ecological metagenomes</taxon>
    </lineage>
</organism>
<keyword evidence="8" id="KW-0560">Oxidoreductase</keyword>
<dbReference type="InterPro" id="IPR006076">
    <property type="entry name" value="FAD-dep_OxRdtase"/>
</dbReference>
<dbReference type="GO" id="GO:0004808">
    <property type="term" value="F:tRNA (5-methylaminomethyl-2-thiouridylate)(34)-methyltransferase activity"/>
    <property type="evidence" value="ECO:0007669"/>
    <property type="project" value="UniProtKB-EC"/>
</dbReference>
<evidence type="ECO:0000256" key="3">
    <source>
        <dbReference type="ARBA" id="ARBA00022630"/>
    </source>
</evidence>
<evidence type="ECO:0000256" key="9">
    <source>
        <dbReference type="ARBA" id="ARBA00023268"/>
    </source>
</evidence>
<dbReference type="InterPro" id="IPR017610">
    <property type="entry name" value="tRNA_S-uridine_synth_MnmC_C"/>
</dbReference>
<accession>A0A3B0WW98</accession>
<dbReference type="SUPFAM" id="SSF51905">
    <property type="entry name" value="FAD/NAD(P)-binding domain"/>
    <property type="match status" value="1"/>
</dbReference>
<evidence type="ECO:0000256" key="8">
    <source>
        <dbReference type="ARBA" id="ARBA00023002"/>
    </source>
</evidence>
<proteinExistence type="inferred from homology"/>
<dbReference type="NCBIfam" id="TIGR03197">
    <property type="entry name" value="MnmC_Cterm"/>
    <property type="match status" value="1"/>
</dbReference>
<dbReference type="GO" id="GO:0032259">
    <property type="term" value="P:methylation"/>
    <property type="evidence" value="ECO:0007669"/>
    <property type="project" value="UniProtKB-KW"/>
</dbReference>
<evidence type="ECO:0000256" key="6">
    <source>
        <dbReference type="ARBA" id="ARBA00022694"/>
    </source>
</evidence>
<evidence type="ECO:0000256" key="4">
    <source>
        <dbReference type="ARBA" id="ARBA00022679"/>
    </source>
</evidence>
<evidence type="ECO:0000256" key="5">
    <source>
        <dbReference type="ARBA" id="ARBA00022691"/>
    </source>
</evidence>
<keyword evidence="5" id="KW-0949">S-adenosyl-L-methionine</keyword>
<dbReference type="EMBL" id="UOFF01000257">
    <property type="protein sequence ID" value="VAW56593.1"/>
    <property type="molecule type" value="Genomic_DNA"/>
</dbReference>
<dbReference type="NCBIfam" id="NF002481">
    <property type="entry name" value="PRK01747.1-2"/>
    <property type="match status" value="1"/>
</dbReference>
<keyword evidence="9" id="KW-0511">Multifunctional enzyme</keyword>
<protein>
    <submittedName>
        <fullName evidence="12">tRNA (5-methylaminomethyl-2-thiouridylate)-methyltransferase / FAD-dependent cmnm(5)s(2)U34 oxidoreductase</fullName>
        <ecNumber evidence="12">2.1.1.61</ecNumber>
    </submittedName>
</protein>
<feature type="domain" description="FAD dependent oxidoreductase" evidence="10">
    <location>
        <begin position="262"/>
        <end position="622"/>
    </location>
</feature>
<dbReference type="Gene3D" id="3.30.9.10">
    <property type="entry name" value="D-Amino Acid Oxidase, subunit A, domain 2"/>
    <property type="match status" value="1"/>
</dbReference>
<keyword evidence="7" id="KW-0274">FAD</keyword>
<gene>
    <name evidence="12" type="ORF">MNBD_GAMMA07-291</name>
</gene>
<reference evidence="12" key="1">
    <citation type="submission" date="2018-06" db="EMBL/GenBank/DDBJ databases">
        <authorList>
            <person name="Zhirakovskaya E."/>
        </authorList>
    </citation>
    <scope>NUCLEOTIDE SEQUENCE</scope>
</reference>
<dbReference type="InterPro" id="IPR023032">
    <property type="entry name" value="tRNA_MAMT_biosynth_bifunc_MnmC"/>
</dbReference>
<dbReference type="Pfam" id="PF01266">
    <property type="entry name" value="DAO"/>
    <property type="match status" value="1"/>
</dbReference>
<dbReference type="Pfam" id="PF05430">
    <property type="entry name" value="Methyltransf_30"/>
    <property type="match status" value="1"/>
</dbReference>
<name>A0A3B0WW98_9ZZZZ</name>
<keyword evidence="4 12" id="KW-0808">Transferase</keyword>
<dbReference type="HAMAP" id="MF_01102">
    <property type="entry name" value="MnmC"/>
    <property type="match status" value="1"/>
</dbReference>
<keyword evidence="2 12" id="KW-0489">Methyltransferase</keyword>